<dbReference type="Proteomes" id="UP000476338">
    <property type="component" value="Unassembled WGS sequence"/>
</dbReference>
<dbReference type="InterPro" id="IPR029276">
    <property type="entry name" value="PgbA_N"/>
</dbReference>
<feature type="chain" id="PRO_5026874203" description="Plasminogen-binding protein PgbA N-terminal domain-containing protein" evidence="1">
    <location>
        <begin position="20"/>
        <end position="240"/>
    </location>
</feature>
<keyword evidence="1" id="KW-0732">Signal</keyword>
<reference evidence="3 4" key="1">
    <citation type="submission" date="2019-09" db="EMBL/GenBank/DDBJ databases">
        <authorList>
            <person name="Silva M."/>
            <person name="Pereira G."/>
            <person name="Lopes-Da-Costa L."/>
            <person name="Silva E."/>
        </authorList>
    </citation>
    <scope>NUCLEOTIDE SEQUENCE [LARGE SCALE GENOMIC DNA]</scope>
    <source>
        <strain evidence="3 4">FMV-PI01</strain>
    </source>
</reference>
<evidence type="ECO:0000259" key="2">
    <source>
        <dbReference type="Pfam" id="PF15436"/>
    </source>
</evidence>
<reference evidence="3 4" key="2">
    <citation type="submission" date="2020-03" db="EMBL/GenBank/DDBJ databases">
        <title>Campylobacter portucalensis sp. nov., a new species of Campylobacter isolated from the reproductive tract of bulls.</title>
        <authorList>
            <person name="Silva M.F."/>
            <person name="Pereira G."/>
            <person name="Carneiro C."/>
            <person name="Hemphill A."/>
            <person name="Mateus L."/>
            <person name="Lopes-Da-Costa L."/>
            <person name="Silva E."/>
        </authorList>
    </citation>
    <scope>NUCLEOTIDE SEQUENCE [LARGE SCALE GENOMIC DNA]</scope>
    <source>
        <strain evidence="3 4">FMV-PI01</strain>
    </source>
</reference>
<proteinExistence type="predicted"/>
<evidence type="ECO:0000256" key="1">
    <source>
        <dbReference type="SAM" id="SignalP"/>
    </source>
</evidence>
<accession>A0A6L5WGZ0</accession>
<name>A0A6L5WGZ0_9BACT</name>
<evidence type="ECO:0000313" key="3">
    <source>
        <dbReference type="EMBL" id="MSN96299.1"/>
    </source>
</evidence>
<organism evidence="3 4">
    <name type="scientific">Campylobacter portucalensis</name>
    <dbReference type="NCBI Taxonomy" id="2608384"/>
    <lineage>
        <taxon>Bacteria</taxon>
        <taxon>Pseudomonadati</taxon>
        <taxon>Campylobacterota</taxon>
        <taxon>Epsilonproteobacteria</taxon>
        <taxon>Campylobacterales</taxon>
        <taxon>Campylobacteraceae</taxon>
        <taxon>Campylobacter</taxon>
    </lineage>
</organism>
<dbReference type="AlphaFoldDB" id="A0A6L5WGZ0"/>
<gene>
    <name evidence="3" type="ORF">F1B92_03675</name>
</gene>
<dbReference type="RefSeq" id="WP_154570566.1">
    <property type="nucleotide sequence ID" value="NZ_VWSJ01000009.1"/>
</dbReference>
<feature type="signal peptide" evidence="1">
    <location>
        <begin position="1"/>
        <end position="19"/>
    </location>
</feature>
<keyword evidence="4" id="KW-1185">Reference proteome</keyword>
<dbReference type="EMBL" id="VWSJ01000009">
    <property type="protein sequence ID" value="MSN96299.1"/>
    <property type="molecule type" value="Genomic_DNA"/>
</dbReference>
<dbReference type="Pfam" id="PF15436">
    <property type="entry name" value="PGBA_N"/>
    <property type="match status" value="1"/>
</dbReference>
<sequence length="240" mass="26992">MRHILVFLSIFLVTLSASSSFNPKTYETPLINVNDGEGEIIDSANIVLGSSGVVTHSFKNGESSIIARAVVTQKNGTTAKVRFEVFGMLSQPALPVPGILPKVGDKVILNFLYDRALIVVPNKEIYDQVVKFFPHITFIEPDIMGAFLSMNNKPNPNRDDFRELCALNSAGLIFIAMDKEAVFADCGSFEILKKFQSGEVSYYQTPFYSNIKEISTVFWKFDSAYIKDYNEHYRYLLDLE</sequence>
<comment type="caution">
    <text evidence="3">The sequence shown here is derived from an EMBL/GenBank/DDBJ whole genome shotgun (WGS) entry which is preliminary data.</text>
</comment>
<evidence type="ECO:0000313" key="4">
    <source>
        <dbReference type="Proteomes" id="UP000476338"/>
    </source>
</evidence>
<feature type="domain" description="Plasminogen-binding protein PgbA N-terminal" evidence="2">
    <location>
        <begin position="26"/>
        <end position="237"/>
    </location>
</feature>
<protein>
    <recommendedName>
        <fullName evidence="2">Plasminogen-binding protein PgbA N-terminal domain-containing protein</fullName>
    </recommendedName>
</protein>